<dbReference type="AlphaFoldDB" id="A0A7R8CZ43"/>
<gene>
    <name evidence="3" type="ORF">LSAA_10190</name>
</gene>
<feature type="transmembrane region" description="Helical" evidence="2">
    <location>
        <begin position="85"/>
        <end position="104"/>
    </location>
</feature>
<accession>A0A7R8CZ43</accession>
<dbReference type="Proteomes" id="UP000675881">
    <property type="component" value="Chromosome 5"/>
</dbReference>
<protein>
    <submittedName>
        <fullName evidence="3">(salmon louse) hypothetical protein</fullName>
    </submittedName>
</protein>
<name>A0A7R8CZ43_LEPSM</name>
<keyword evidence="2" id="KW-0472">Membrane</keyword>
<evidence type="ECO:0000256" key="2">
    <source>
        <dbReference type="SAM" id="Phobius"/>
    </source>
</evidence>
<feature type="region of interest" description="Disordered" evidence="1">
    <location>
        <begin position="20"/>
        <end position="40"/>
    </location>
</feature>
<feature type="compositionally biased region" description="Basic and acidic residues" evidence="1">
    <location>
        <begin position="21"/>
        <end position="33"/>
    </location>
</feature>
<keyword evidence="4" id="KW-1185">Reference proteome</keyword>
<keyword evidence="2" id="KW-0812">Transmembrane</keyword>
<evidence type="ECO:0000313" key="4">
    <source>
        <dbReference type="Proteomes" id="UP000675881"/>
    </source>
</evidence>
<evidence type="ECO:0000313" key="3">
    <source>
        <dbReference type="EMBL" id="CAF2946724.1"/>
    </source>
</evidence>
<evidence type="ECO:0000256" key="1">
    <source>
        <dbReference type="SAM" id="MobiDB-lite"/>
    </source>
</evidence>
<dbReference type="EMBL" id="HG994584">
    <property type="protein sequence ID" value="CAF2946724.1"/>
    <property type="molecule type" value="Genomic_DNA"/>
</dbReference>
<organism evidence="3 4">
    <name type="scientific">Lepeophtheirus salmonis</name>
    <name type="common">Salmon louse</name>
    <name type="synonym">Caligus salmonis</name>
    <dbReference type="NCBI Taxonomy" id="72036"/>
    <lineage>
        <taxon>Eukaryota</taxon>
        <taxon>Metazoa</taxon>
        <taxon>Ecdysozoa</taxon>
        <taxon>Arthropoda</taxon>
        <taxon>Crustacea</taxon>
        <taxon>Multicrustacea</taxon>
        <taxon>Hexanauplia</taxon>
        <taxon>Copepoda</taxon>
        <taxon>Siphonostomatoida</taxon>
        <taxon>Caligidae</taxon>
        <taxon>Lepeophtheirus</taxon>
    </lineage>
</organism>
<sequence length="122" mass="12951">MVLDQGGNIPMSREVNLSACDESRLEDSGRENIDENGIGDDNLKGAGEKFATVVDNNRIPLVEHQLLHGAPVHLKSAKESIDRGLLFFLLNGILIASVVSSVLGGRGLKASGSLPVPLSKFC</sequence>
<keyword evidence="2" id="KW-1133">Transmembrane helix</keyword>
<proteinExistence type="predicted"/>
<reference evidence="3" key="1">
    <citation type="submission" date="2021-02" db="EMBL/GenBank/DDBJ databases">
        <authorList>
            <person name="Bekaert M."/>
        </authorList>
    </citation>
    <scope>NUCLEOTIDE SEQUENCE</scope>
    <source>
        <strain evidence="3">IoA-00</strain>
    </source>
</reference>